<feature type="binding site" evidence="7">
    <location>
        <position position="174"/>
    </location>
    <ligand>
        <name>L-aspartate</name>
        <dbReference type="ChEBI" id="CHEBI:29991"/>
    </ligand>
</feature>
<feature type="binding site" evidence="7">
    <location>
        <position position="229"/>
    </location>
    <ligand>
        <name>ATP</name>
        <dbReference type="ChEBI" id="CHEBI:30616"/>
    </ligand>
</feature>
<keyword evidence="7" id="KW-0963">Cytoplasm</keyword>
<keyword evidence="6 7" id="KW-0030">Aminoacyl-tRNA synthetase</keyword>
<gene>
    <name evidence="7 9" type="primary">aspS</name>
    <name evidence="9" type="ORF">EFA69_02155</name>
</gene>
<feature type="binding site" evidence="7">
    <location>
        <position position="220"/>
    </location>
    <ligand>
        <name>L-aspartate</name>
        <dbReference type="ChEBI" id="CHEBI:29991"/>
    </ligand>
</feature>
<dbReference type="RefSeq" id="WP_123131423.1">
    <property type="nucleotide sequence ID" value="NZ_RJJE01000001.1"/>
</dbReference>
<keyword evidence="3 7" id="KW-0547">Nucleotide-binding</keyword>
<evidence type="ECO:0000256" key="4">
    <source>
        <dbReference type="ARBA" id="ARBA00022840"/>
    </source>
</evidence>
<comment type="caution">
    <text evidence="9">The sequence shown here is derived from an EMBL/GenBank/DDBJ whole genome shotgun (WGS) entry which is preliminary data.</text>
</comment>
<feature type="binding site" evidence="7">
    <location>
        <begin position="220"/>
        <end position="222"/>
    </location>
    <ligand>
        <name>ATP</name>
        <dbReference type="ChEBI" id="CHEBI:30616"/>
    </ligand>
</feature>
<dbReference type="SUPFAM" id="SSF50249">
    <property type="entry name" value="Nucleic acid-binding proteins"/>
    <property type="match status" value="1"/>
</dbReference>
<dbReference type="Gene3D" id="3.30.1360.30">
    <property type="entry name" value="GAD-like domain"/>
    <property type="match status" value="1"/>
</dbReference>
<feature type="binding site" evidence="7">
    <location>
        <position position="445"/>
    </location>
    <ligand>
        <name>L-aspartate</name>
        <dbReference type="ChEBI" id="CHEBI:29991"/>
    </ligand>
</feature>
<dbReference type="InterPro" id="IPR004365">
    <property type="entry name" value="NA-bd_OB_tRNA"/>
</dbReference>
<feature type="region of interest" description="Aspartate" evidence="7">
    <location>
        <begin position="198"/>
        <end position="201"/>
    </location>
</feature>
<evidence type="ECO:0000256" key="7">
    <source>
        <dbReference type="HAMAP-Rule" id="MF_00044"/>
    </source>
</evidence>
<evidence type="ECO:0000256" key="6">
    <source>
        <dbReference type="ARBA" id="ARBA00023146"/>
    </source>
</evidence>
<feature type="binding site" evidence="7">
    <location>
        <position position="479"/>
    </location>
    <ligand>
        <name>ATP</name>
        <dbReference type="ChEBI" id="CHEBI:30616"/>
    </ligand>
</feature>
<dbReference type="CDD" id="cd04317">
    <property type="entry name" value="EcAspRS_like_N"/>
    <property type="match status" value="1"/>
</dbReference>
<organism evidence="9 10">
    <name type="scientific">Rufibacter immobilis</name>
    <dbReference type="NCBI Taxonomy" id="1348778"/>
    <lineage>
        <taxon>Bacteria</taxon>
        <taxon>Pseudomonadati</taxon>
        <taxon>Bacteroidota</taxon>
        <taxon>Cytophagia</taxon>
        <taxon>Cytophagales</taxon>
        <taxon>Hymenobacteraceae</taxon>
        <taxon>Rufibacter</taxon>
    </lineage>
</organism>
<feature type="domain" description="Aminoacyl-transfer RNA synthetases class-II family profile" evidence="8">
    <location>
        <begin position="141"/>
        <end position="552"/>
    </location>
</feature>
<dbReference type="Gene3D" id="3.30.930.10">
    <property type="entry name" value="Bira Bifunctional Protein, Domain 2"/>
    <property type="match status" value="1"/>
</dbReference>
<feature type="binding site" evidence="7">
    <location>
        <position position="486"/>
    </location>
    <ligand>
        <name>L-aspartate</name>
        <dbReference type="ChEBI" id="CHEBI:29991"/>
    </ligand>
</feature>
<feature type="binding site" evidence="7">
    <location>
        <begin position="531"/>
        <end position="534"/>
    </location>
    <ligand>
        <name>ATP</name>
        <dbReference type="ChEBI" id="CHEBI:30616"/>
    </ligand>
</feature>
<sequence length="584" mass="65703">MLRSHTCGELRLENVGQEVNLTGWVQKSRDKGGMLWIDLRDRYGITQLSLEEGVSEASVLTTARTLGREYVVKATGTVIERISKNDKIATGDIEIKVTALEILNPAKLPPFLIEDDTDGGDDLRMKYRYLDLRRSPVRKSLELRHRMGQQTRAYLDGQGFIEVETPVLIKSTPEGARDFVVPSRMNPGEFYALPQSPQTFKQLLMVSGFDKYFQIVKCFRDEDLRADRQPEFTQIDCEMSFVTQEDILNTFEGLVKHLFKTVKGIELGDFPRMTYADAMRLYGSDKPDTRFAMQFVELNDLVKNKGFKVFDDAELVVGINASGSAHFTRKQLDELTDFVKRPQVGATGLVYARVQEDGSVKSSVDKFYSPEDLAQWAQAFDAKPGDLLLILAGFADKTRKALNELRLEMGSRLGLRDKDTFSTLWVLDFPLLEWDEDSNRYHAMHHPFTSPKPEDMDLIDTNPGAVRANAYDMVINGVEVGGGSIRIHDRGVQSRMFNLLGFTPEEAQAQFGFLLDAFEYGAPPHGGIAFGFDRLCSLFGGADSIRDFIAFPKNNSGRDVMIDAPSPIVQAQLDELQIDVRLRG</sequence>
<dbReference type="SUPFAM" id="SSF55681">
    <property type="entry name" value="Class II aaRS and biotin synthetases"/>
    <property type="match status" value="1"/>
</dbReference>
<dbReference type="NCBIfam" id="NF001750">
    <property type="entry name" value="PRK00476.1"/>
    <property type="match status" value="1"/>
</dbReference>
<comment type="subcellular location">
    <subcellularLocation>
        <location evidence="7">Cytoplasm</location>
    </subcellularLocation>
</comment>
<dbReference type="GO" id="GO:0003676">
    <property type="term" value="F:nucleic acid binding"/>
    <property type="evidence" value="ECO:0007669"/>
    <property type="project" value="InterPro"/>
</dbReference>
<dbReference type="OrthoDB" id="9802326at2"/>
<comment type="similarity">
    <text evidence="1 7">Belongs to the class-II aminoacyl-tRNA synthetase family. Type 1 subfamily.</text>
</comment>
<evidence type="ECO:0000313" key="10">
    <source>
        <dbReference type="Proteomes" id="UP000271010"/>
    </source>
</evidence>
<dbReference type="Pfam" id="PF01336">
    <property type="entry name" value="tRNA_anti-codon"/>
    <property type="match status" value="1"/>
</dbReference>
<dbReference type="InterPro" id="IPR047090">
    <property type="entry name" value="AspRS_core"/>
</dbReference>
<protein>
    <recommendedName>
        <fullName evidence="7">Aspartate--tRNA ligase</fullName>
        <ecNumber evidence="7">6.1.1.12</ecNumber>
    </recommendedName>
    <alternativeName>
        <fullName evidence="7">Aspartyl-tRNA synthetase</fullName>
        <shortName evidence="7">AspRS</shortName>
    </alternativeName>
</protein>
<proteinExistence type="inferred from homology"/>
<keyword evidence="10" id="KW-1185">Reference proteome</keyword>
<evidence type="ECO:0000256" key="5">
    <source>
        <dbReference type="ARBA" id="ARBA00022917"/>
    </source>
</evidence>
<dbReference type="InterPro" id="IPR002312">
    <property type="entry name" value="Asp/Asn-tRNA-synth_IIb"/>
</dbReference>
<comment type="function">
    <text evidence="7">Catalyzes the attachment of L-aspartate to tRNA(Asp) in a two-step reaction: L-aspartate is first activated by ATP to form Asp-AMP and then transferred to the acceptor end of tRNA(Asp).</text>
</comment>
<dbReference type="InterPro" id="IPR006195">
    <property type="entry name" value="aa-tRNA-synth_II"/>
</dbReference>
<dbReference type="Proteomes" id="UP000271010">
    <property type="component" value="Unassembled WGS sequence"/>
</dbReference>
<accession>A0A3M9N682</accession>
<dbReference type="GO" id="GO:0005524">
    <property type="term" value="F:ATP binding"/>
    <property type="evidence" value="ECO:0007669"/>
    <property type="project" value="UniProtKB-UniRule"/>
</dbReference>
<evidence type="ECO:0000256" key="3">
    <source>
        <dbReference type="ARBA" id="ARBA00022741"/>
    </source>
</evidence>
<dbReference type="PRINTS" id="PR01042">
    <property type="entry name" value="TRNASYNTHASP"/>
</dbReference>
<dbReference type="GO" id="GO:0006422">
    <property type="term" value="P:aspartyl-tRNA aminoacylation"/>
    <property type="evidence" value="ECO:0007669"/>
    <property type="project" value="UniProtKB-UniRule"/>
</dbReference>
<dbReference type="EC" id="6.1.1.12" evidence="7"/>
<dbReference type="HAMAP" id="MF_00044">
    <property type="entry name" value="Asp_tRNA_synth_type1"/>
    <property type="match status" value="1"/>
</dbReference>
<keyword evidence="5 7" id="KW-0648">Protein biosynthesis</keyword>
<dbReference type="InterPro" id="IPR004524">
    <property type="entry name" value="Asp-tRNA-ligase_1"/>
</dbReference>
<dbReference type="InterPro" id="IPR029351">
    <property type="entry name" value="GAD_dom"/>
</dbReference>
<dbReference type="InterPro" id="IPR045864">
    <property type="entry name" value="aa-tRNA-synth_II/BPL/LPL"/>
</dbReference>
<evidence type="ECO:0000313" key="9">
    <source>
        <dbReference type="EMBL" id="RNI33236.1"/>
    </source>
</evidence>
<dbReference type="GO" id="GO:0005737">
    <property type="term" value="C:cytoplasm"/>
    <property type="evidence" value="ECO:0007669"/>
    <property type="project" value="UniProtKB-SubCell"/>
</dbReference>
<dbReference type="Pfam" id="PF00152">
    <property type="entry name" value="tRNA-synt_2"/>
    <property type="match status" value="1"/>
</dbReference>
<dbReference type="Pfam" id="PF02938">
    <property type="entry name" value="GAD"/>
    <property type="match status" value="1"/>
</dbReference>
<dbReference type="Gene3D" id="2.40.50.140">
    <property type="entry name" value="Nucleic acid-binding proteins"/>
    <property type="match status" value="1"/>
</dbReference>
<dbReference type="EMBL" id="RJJE01000001">
    <property type="protein sequence ID" value="RNI33236.1"/>
    <property type="molecule type" value="Genomic_DNA"/>
</dbReference>
<dbReference type="NCBIfam" id="TIGR00459">
    <property type="entry name" value="aspS_bact"/>
    <property type="match status" value="1"/>
</dbReference>
<evidence type="ECO:0000256" key="2">
    <source>
        <dbReference type="ARBA" id="ARBA00022598"/>
    </source>
</evidence>
<comment type="catalytic activity">
    <reaction evidence="7">
        <text>tRNA(Asp) + L-aspartate + ATP = L-aspartyl-tRNA(Asp) + AMP + diphosphate</text>
        <dbReference type="Rhea" id="RHEA:19649"/>
        <dbReference type="Rhea" id="RHEA-COMP:9660"/>
        <dbReference type="Rhea" id="RHEA-COMP:9678"/>
        <dbReference type="ChEBI" id="CHEBI:29991"/>
        <dbReference type="ChEBI" id="CHEBI:30616"/>
        <dbReference type="ChEBI" id="CHEBI:33019"/>
        <dbReference type="ChEBI" id="CHEBI:78442"/>
        <dbReference type="ChEBI" id="CHEBI:78516"/>
        <dbReference type="ChEBI" id="CHEBI:456215"/>
        <dbReference type="EC" id="6.1.1.12"/>
    </reaction>
</comment>
<dbReference type="SUPFAM" id="SSF55261">
    <property type="entry name" value="GAD domain-like"/>
    <property type="match status" value="1"/>
</dbReference>
<dbReference type="InterPro" id="IPR012340">
    <property type="entry name" value="NA-bd_OB-fold"/>
</dbReference>
<reference evidence="9 10" key="1">
    <citation type="submission" date="2018-11" db="EMBL/GenBank/DDBJ databases">
        <title>Rufibacter latericius sp. nov., isolated from water in Baiyang Lake.</title>
        <authorList>
            <person name="Yang Y."/>
        </authorList>
    </citation>
    <scope>NUCLEOTIDE SEQUENCE [LARGE SCALE GENOMIC DNA]</scope>
    <source>
        <strain evidence="9 10">MCC P1</strain>
    </source>
</reference>
<dbReference type="CDD" id="cd00777">
    <property type="entry name" value="AspRS_core"/>
    <property type="match status" value="1"/>
</dbReference>
<dbReference type="InterPro" id="IPR004364">
    <property type="entry name" value="Aa-tRNA-synt_II"/>
</dbReference>
<name>A0A3M9N682_9BACT</name>
<dbReference type="AlphaFoldDB" id="A0A3M9N682"/>
<dbReference type="GO" id="GO:0004815">
    <property type="term" value="F:aspartate-tRNA ligase activity"/>
    <property type="evidence" value="ECO:0007669"/>
    <property type="project" value="UniProtKB-UniRule"/>
</dbReference>
<dbReference type="InterPro" id="IPR004115">
    <property type="entry name" value="GAD-like_sf"/>
</dbReference>
<comment type="caution">
    <text evidence="7">Lacks conserved residue(s) required for the propagation of feature annotation.</text>
</comment>
<dbReference type="PANTHER" id="PTHR22594:SF5">
    <property type="entry name" value="ASPARTATE--TRNA LIGASE, MITOCHONDRIAL"/>
    <property type="match status" value="1"/>
</dbReference>
<dbReference type="InterPro" id="IPR047089">
    <property type="entry name" value="Asp-tRNA-ligase_1_N"/>
</dbReference>
<keyword evidence="4 7" id="KW-0067">ATP-binding</keyword>
<keyword evidence="2 7" id="KW-0436">Ligase</keyword>
<dbReference type="PROSITE" id="PS50862">
    <property type="entry name" value="AA_TRNA_LIGASE_II"/>
    <property type="match status" value="1"/>
</dbReference>
<evidence type="ECO:0000259" key="8">
    <source>
        <dbReference type="PROSITE" id="PS50862"/>
    </source>
</evidence>
<comment type="subunit">
    <text evidence="7">Homodimer.</text>
</comment>
<dbReference type="PANTHER" id="PTHR22594">
    <property type="entry name" value="ASPARTYL/LYSYL-TRNA SYNTHETASE"/>
    <property type="match status" value="1"/>
</dbReference>
<evidence type="ECO:0000256" key="1">
    <source>
        <dbReference type="ARBA" id="ARBA00006303"/>
    </source>
</evidence>